<dbReference type="CDD" id="cd00170">
    <property type="entry name" value="SEC14"/>
    <property type="match status" value="1"/>
</dbReference>
<comment type="subcellular location">
    <subcellularLocation>
        <location evidence="1">Cell membrane</location>
        <topology evidence="1">Peripheral membrane protein</topology>
    </subcellularLocation>
    <subcellularLocation>
        <location evidence="2">Golgi apparatus membrane</location>
        <topology evidence="2">Peripheral membrane protein</topology>
    </subcellularLocation>
</comment>
<dbReference type="PROSITE" id="PS50191">
    <property type="entry name" value="CRAL_TRIO"/>
    <property type="match status" value="1"/>
</dbReference>
<gene>
    <name evidence="7" type="ORF">Ahy_A01g003984</name>
</gene>
<dbReference type="SMART" id="SM00516">
    <property type="entry name" value="SEC14"/>
    <property type="match status" value="1"/>
</dbReference>
<dbReference type="Proteomes" id="UP000289738">
    <property type="component" value="Chromosome A01"/>
</dbReference>
<dbReference type="InterPro" id="IPR036865">
    <property type="entry name" value="CRAL-TRIO_dom_sf"/>
</dbReference>
<dbReference type="Gene3D" id="1.10.8.20">
    <property type="entry name" value="N-terminal domain of phosphatidylinositol transfer protein sec14p"/>
    <property type="match status" value="1"/>
</dbReference>
<dbReference type="SMART" id="SM01100">
    <property type="entry name" value="CRAL_TRIO_N"/>
    <property type="match status" value="1"/>
</dbReference>
<evidence type="ECO:0000313" key="8">
    <source>
        <dbReference type="Proteomes" id="UP000289738"/>
    </source>
</evidence>
<dbReference type="SUPFAM" id="SSF46938">
    <property type="entry name" value="CRAL/TRIO N-terminal domain"/>
    <property type="match status" value="1"/>
</dbReference>
<dbReference type="PANTHER" id="PTHR45657:SF8">
    <property type="entry name" value="PHOSPHATIDYLINOSITOL_PHOSPHATIDYLCHOLINE TRANSFER PROTEIN SFH13"/>
    <property type="match status" value="1"/>
</dbReference>
<dbReference type="PANTHER" id="PTHR45657">
    <property type="entry name" value="CRAL-TRIO DOMAIN-CONTAINING PROTEIN YKL091C-RELATED"/>
    <property type="match status" value="1"/>
</dbReference>
<organism evidence="7 8">
    <name type="scientific">Arachis hypogaea</name>
    <name type="common">Peanut</name>
    <dbReference type="NCBI Taxonomy" id="3818"/>
    <lineage>
        <taxon>Eukaryota</taxon>
        <taxon>Viridiplantae</taxon>
        <taxon>Streptophyta</taxon>
        <taxon>Embryophyta</taxon>
        <taxon>Tracheophyta</taxon>
        <taxon>Spermatophyta</taxon>
        <taxon>Magnoliopsida</taxon>
        <taxon>eudicotyledons</taxon>
        <taxon>Gunneridae</taxon>
        <taxon>Pentapetalae</taxon>
        <taxon>rosids</taxon>
        <taxon>fabids</taxon>
        <taxon>Fabales</taxon>
        <taxon>Fabaceae</taxon>
        <taxon>Papilionoideae</taxon>
        <taxon>50 kb inversion clade</taxon>
        <taxon>dalbergioids sensu lato</taxon>
        <taxon>Dalbergieae</taxon>
        <taxon>Pterocarpus clade</taxon>
        <taxon>Arachis</taxon>
    </lineage>
</organism>
<dbReference type="EMBL" id="SDMP01000001">
    <property type="protein sequence ID" value="RYR79121.1"/>
    <property type="molecule type" value="Genomic_DNA"/>
</dbReference>
<dbReference type="STRING" id="3818.A0A445EUP9"/>
<keyword evidence="4" id="KW-0333">Golgi apparatus</keyword>
<evidence type="ECO:0000256" key="1">
    <source>
        <dbReference type="ARBA" id="ARBA00004202"/>
    </source>
</evidence>
<keyword evidence="3" id="KW-0653">Protein transport</keyword>
<evidence type="ECO:0000256" key="2">
    <source>
        <dbReference type="ARBA" id="ARBA00004395"/>
    </source>
</evidence>
<dbReference type="InterPro" id="IPR036273">
    <property type="entry name" value="CRAL/TRIO_N_dom_sf"/>
</dbReference>
<protein>
    <recommendedName>
        <fullName evidence="6">CRAL-TRIO domain-containing protein</fullName>
    </recommendedName>
</protein>
<reference evidence="7 8" key="1">
    <citation type="submission" date="2019-01" db="EMBL/GenBank/DDBJ databases">
        <title>Sequencing of cultivated peanut Arachis hypogaea provides insights into genome evolution and oil improvement.</title>
        <authorList>
            <person name="Chen X."/>
        </authorList>
    </citation>
    <scope>NUCLEOTIDE SEQUENCE [LARGE SCALE GENOMIC DNA]</scope>
    <source>
        <strain evidence="8">cv. Fuhuasheng</strain>
        <tissue evidence="7">Leaves</tissue>
    </source>
</reference>
<feature type="domain" description="CRAL-TRIO" evidence="6">
    <location>
        <begin position="262"/>
        <end position="454"/>
    </location>
</feature>
<dbReference type="AlphaFoldDB" id="A0A445EUP9"/>
<evidence type="ECO:0000259" key="6">
    <source>
        <dbReference type="PROSITE" id="PS50191"/>
    </source>
</evidence>
<dbReference type="InterPro" id="IPR051026">
    <property type="entry name" value="PI/PC_transfer"/>
</dbReference>
<dbReference type="Pfam" id="PF03765">
    <property type="entry name" value="CRAL_TRIO_N"/>
    <property type="match status" value="1"/>
</dbReference>
<comment type="caution">
    <text evidence="7">The sequence shown here is derived from an EMBL/GenBank/DDBJ whole genome shotgun (WGS) entry which is preliminary data.</text>
</comment>
<evidence type="ECO:0000256" key="3">
    <source>
        <dbReference type="ARBA" id="ARBA00022927"/>
    </source>
</evidence>
<dbReference type="InterPro" id="IPR011074">
    <property type="entry name" value="CRAL/TRIO_N_dom"/>
</dbReference>
<dbReference type="Pfam" id="PF00650">
    <property type="entry name" value="CRAL_TRIO"/>
    <property type="match status" value="1"/>
</dbReference>
<evidence type="ECO:0000256" key="5">
    <source>
        <dbReference type="ARBA" id="ARBA00038020"/>
    </source>
</evidence>
<evidence type="ECO:0000313" key="7">
    <source>
        <dbReference type="EMBL" id="RYR79121.1"/>
    </source>
</evidence>
<dbReference type="GO" id="GO:0015031">
    <property type="term" value="P:protein transport"/>
    <property type="evidence" value="ECO:0007669"/>
    <property type="project" value="UniProtKB-KW"/>
</dbReference>
<accession>A0A445EUP9</accession>
<dbReference type="GO" id="GO:0000139">
    <property type="term" value="C:Golgi membrane"/>
    <property type="evidence" value="ECO:0007669"/>
    <property type="project" value="UniProtKB-SubCell"/>
</dbReference>
<dbReference type="SUPFAM" id="SSF52087">
    <property type="entry name" value="CRAL/TRIO domain"/>
    <property type="match status" value="1"/>
</dbReference>
<dbReference type="Gene3D" id="3.40.525.10">
    <property type="entry name" value="CRAL-TRIO lipid binding domain"/>
    <property type="match status" value="1"/>
</dbReference>
<dbReference type="GO" id="GO:0005886">
    <property type="term" value="C:plasma membrane"/>
    <property type="evidence" value="ECO:0007669"/>
    <property type="project" value="UniProtKB-SubCell"/>
</dbReference>
<keyword evidence="8" id="KW-1185">Reference proteome</keyword>
<sequence length="706" mass="80643">MVSEEEDTWQEERYVGSGTTGYASDLCVVGIRKDSVRVRVSTTTATSNAFASANYFTRFFFSELSLHNSLYAIVIVTAHSSHYIALQRKLNNNAALDPLNQKTEKIPSTVTEMDSNQVSGVFEDGVGFGPGVDGETCEEERKRSKIGSLKKKAISASCRFTHSLKKRGGKSRIVDDNSNNNNRVHIEDVRDAQEESAVQKLRLKLLQRCSLRPTHDDYHALLRFLKARDFDIEKTIQMWEDMLSWRKEYGTDTILQDFEFEELEEVLQHYPQGYHGVDKEGRPVYIERLGKAHPSRLMRITTIDRYLKYHVQEFERALQEKFPACSVASKRRISSTTTILDVQGLGMKNFSPTAANLLAAMTRIDNNYYPETLHRMYIVNAGTGFKKMLWPAAQKFLDPKTIAKIQVYEPKSLCKLLDVIDSRYAFVVHSVEATVVRQITGLPGEQGKSDSFWIHSHKEQWGDASPVESGSDIDDCCSPYIQRSFTFPRLAPVLEELRVSDSYFSCNGSTPKAEKVPTSDEFHRPNKQSLHNDVGKIVSSENCQETFFGISNWFSLVKAMVAKTKFLNVSRVLTYVLQRLVTFFCSLRFEFVRIQNDVLPSIPIEPNTDNILATSEVVSERDHILPCLQRLQRLENAVEELRDKPASIPLEKDQMLKGSLDRIKSVEFDLEKTKRVVHAMVMKQLEISDLLEKFQVSKCRKRRLFC</sequence>
<comment type="similarity">
    <text evidence="5">Belongs to the SFH family.</text>
</comment>
<dbReference type="InterPro" id="IPR001251">
    <property type="entry name" value="CRAL-TRIO_dom"/>
</dbReference>
<proteinExistence type="inferred from homology"/>
<keyword evidence="3" id="KW-0813">Transport</keyword>
<name>A0A445EUP9_ARAHY</name>
<evidence type="ECO:0000256" key="4">
    <source>
        <dbReference type="ARBA" id="ARBA00023034"/>
    </source>
</evidence>